<sequence>MLTFQKNRKVMSSNSEDDVSSENNDDDNLFDTLLEELNEDASNEDTSLVEEELDVDYEAADHDTIEDVITEVNAEDTLSIEEKCLGHFMVSKIFQNLPNAFFIHLPFALTCHPYRQINAIREVLELQPALDHLLAQTKHDKSGKKGLHYYKLFEEK</sequence>
<keyword evidence="2" id="KW-1185">Reference proteome</keyword>
<name>A0ACC1RS47_9APHY</name>
<proteinExistence type="predicted"/>
<accession>A0ACC1RS47</accession>
<comment type="caution">
    <text evidence="1">The sequence shown here is derived from an EMBL/GenBank/DDBJ whole genome shotgun (WGS) entry which is preliminary data.</text>
</comment>
<evidence type="ECO:0000313" key="2">
    <source>
        <dbReference type="Proteomes" id="UP001148662"/>
    </source>
</evidence>
<evidence type="ECO:0000313" key="1">
    <source>
        <dbReference type="EMBL" id="KAJ3523444.1"/>
    </source>
</evidence>
<dbReference type="EMBL" id="JANHOG010002437">
    <property type="protein sequence ID" value="KAJ3523444.1"/>
    <property type="molecule type" value="Genomic_DNA"/>
</dbReference>
<protein>
    <submittedName>
        <fullName evidence="1">Uncharacterized protein</fullName>
    </submittedName>
</protein>
<gene>
    <name evidence="1" type="ORF">NM688_g8729</name>
</gene>
<organism evidence="1 2">
    <name type="scientific">Phlebia brevispora</name>
    <dbReference type="NCBI Taxonomy" id="194682"/>
    <lineage>
        <taxon>Eukaryota</taxon>
        <taxon>Fungi</taxon>
        <taxon>Dikarya</taxon>
        <taxon>Basidiomycota</taxon>
        <taxon>Agaricomycotina</taxon>
        <taxon>Agaricomycetes</taxon>
        <taxon>Polyporales</taxon>
        <taxon>Meruliaceae</taxon>
        <taxon>Phlebia</taxon>
    </lineage>
</organism>
<reference evidence="1" key="1">
    <citation type="submission" date="2022-07" db="EMBL/GenBank/DDBJ databases">
        <title>Genome Sequence of Phlebia brevispora.</title>
        <authorList>
            <person name="Buettner E."/>
        </authorList>
    </citation>
    <scope>NUCLEOTIDE SEQUENCE</scope>
    <source>
        <strain evidence="1">MPL23</strain>
    </source>
</reference>
<dbReference type="Proteomes" id="UP001148662">
    <property type="component" value="Unassembled WGS sequence"/>
</dbReference>